<feature type="compositionally biased region" description="Low complexity" evidence="1">
    <location>
        <begin position="343"/>
        <end position="352"/>
    </location>
</feature>
<organism evidence="3 4">
    <name type="scientific">Jiangella anatolica</name>
    <dbReference type="NCBI Taxonomy" id="2670374"/>
    <lineage>
        <taxon>Bacteria</taxon>
        <taxon>Bacillati</taxon>
        <taxon>Actinomycetota</taxon>
        <taxon>Actinomycetes</taxon>
        <taxon>Jiangellales</taxon>
        <taxon>Jiangellaceae</taxon>
        <taxon>Jiangella</taxon>
    </lineage>
</organism>
<evidence type="ECO:0000259" key="2">
    <source>
        <dbReference type="SMART" id="SM00507"/>
    </source>
</evidence>
<dbReference type="CDD" id="cd00085">
    <property type="entry name" value="HNHc"/>
    <property type="match status" value="1"/>
</dbReference>
<sequence>MFEEAPPTAALPGVDPVTGWPVAWHPDTFDWVALAPSDLVDDDLLPGFLERSAGVLPADADRVAAGPELAALLAAFDPARATGYDLVEAVAGWARLAAWVAANEARALAELAGRAEMRPVLSGYRSVNPVTNTAVEIAGRCQVTARQAENQVGHALQLIEDFPDTHMALSAGAIDLRRARVITDELGGQEPAVRARVEAAVLPKAPSMDAVSLRKLVKRQLHELAPVETAVRHRIARDGRCVTVTPVSEGMAWLEARLPAEDATALNTALNVAAADAKRADAAAGAPARTKDQRRADALAELGWAALAACAGGAAPGQVAQPRRGGRTRAGEGVGRPGGAGRPGIAEQGEAAGRAEPEEGAGRPGRAEQGAAAGRAEPEEGAGRPGDAGQPELAKRGDGAAGRERIGLGEGTWRPGRAKQGESAGQRARVEQGGPAGWAEPAVPPEFAELAVPPELAERAGPGTDADLGRPAASGTTPGVGRRRRAVSVHVTVPFTTIAGLADLPGELDGYGPIPAQVARELAAAGVWTWQRVDPASGQLLDAGRRSYRPTRALAEFIVARDRTCRMPGCHRSARTCDIDHLVPFAAGGATSAANCHVLCETHHLLKHHGNWTVERRSDGSTRWLSPTGHRYRRPLEPVGSARAPTVPRDP</sequence>
<dbReference type="SMART" id="SM00507">
    <property type="entry name" value="HNHc"/>
    <property type="match status" value="1"/>
</dbReference>
<name>A0A2W2B541_9ACTN</name>
<dbReference type="RefSeq" id="WP_111257862.1">
    <property type="nucleotide sequence ID" value="NZ_POTW01000100.1"/>
</dbReference>
<evidence type="ECO:0000256" key="1">
    <source>
        <dbReference type="SAM" id="MobiDB-lite"/>
    </source>
</evidence>
<dbReference type="InterPro" id="IPR003615">
    <property type="entry name" value="HNH_nuc"/>
</dbReference>
<feature type="domain" description="HNH nuclease" evidence="2">
    <location>
        <begin position="553"/>
        <end position="605"/>
    </location>
</feature>
<accession>A0A2W2B541</accession>
<feature type="compositionally biased region" description="Gly residues" evidence="1">
    <location>
        <begin position="332"/>
        <end position="342"/>
    </location>
</feature>
<feature type="compositionally biased region" description="Basic and acidic residues" evidence="1">
    <location>
        <begin position="393"/>
        <end position="407"/>
    </location>
</feature>
<feature type="region of interest" description="Disordered" evidence="1">
    <location>
        <begin position="617"/>
        <end position="651"/>
    </location>
</feature>
<feature type="region of interest" description="Disordered" evidence="1">
    <location>
        <begin position="313"/>
        <end position="441"/>
    </location>
</feature>
<dbReference type="AlphaFoldDB" id="A0A2W2B541"/>
<dbReference type="Proteomes" id="UP000248764">
    <property type="component" value="Unassembled WGS sequence"/>
</dbReference>
<evidence type="ECO:0000313" key="4">
    <source>
        <dbReference type="Proteomes" id="UP000248764"/>
    </source>
</evidence>
<proteinExistence type="predicted"/>
<dbReference type="Pfam" id="PF02720">
    <property type="entry name" value="DUF222"/>
    <property type="match status" value="2"/>
</dbReference>
<comment type="caution">
    <text evidence="3">The sequence shown here is derived from an EMBL/GenBank/DDBJ whole genome shotgun (WGS) entry which is preliminary data.</text>
</comment>
<dbReference type="InterPro" id="IPR003870">
    <property type="entry name" value="DUF222"/>
</dbReference>
<dbReference type="EMBL" id="POTW01000100">
    <property type="protein sequence ID" value="PZF80120.1"/>
    <property type="molecule type" value="Genomic_DNA"/>
</dbReference>
<feature type="region of interest" description="Disordered" evidence="1">
    <location>
        <begin position="457"/>
        <end position="483"/>
    </location>
</feature>
<keyword evidence="4" id="KW-1185">Reference proteome</keyword>
<reference evidence="3 4" key="1">
    <citation type="submission" date="2018-01" db="EMBL/GenBank/DDBJ databases">
        <title>Draft genome sequence of Jiangella sp. GTF31.</title>
        <authorList>
            <person name="Sahin N."/>
            <person name="Ay H."/>
            <person name="Saygin H."/>
        </authorList>
    </citation>
    <scope>NUCLEOTIDE SEQUENCE [LARGE SCALE GENOMIC DNA]</scope>
    <source>
        <strain evidence="3 4">GTF31</strain>
    </source>
</reference>
<protein>
    <recommendedName>
        <fullName evidence="2">HNH nuclease domain-containing protein</fullName>
    </recommendedName>
</protein>
<gene>
    <name evidence="3" type="ORF">C1I92_27665</name>
</gene>
<evidence type="ECO:0000313" key="3">
    <source>
        <dbReference type="EMBL" id="PZF80120.1"/>
    </source>
</evidence>
<dbReference type="Gene3D" id="1.10.30.50">
    <property type="match status" value="1"/>
</dbReference>